<evidence type="ECO:0008006" key="9">
    <source>
        <dbReference type="Google" id="ProtNLM"/>
    </source>
</evidence>
<evidence type="ECO:0000256" key="5">
    <source>
        <dbReference type="ARBA" id="ARBA00023136"/>
    </source>
</evidence>
<evidence type="ECO:0000256" key="3">
    <source>
        <dbReference type="ARBA" id="ARBA00022692"/>
    </source>
</evidence>
<dbReference type="EMBL" id="JALLAZ020000374">
    <property type="protein sequence ID" value="KAL3796742.1"/>
    <property type="molecule type" value="Genomic_DNA"/>
</dbReference>
<comment type="subcellular location">
    <subcellularLocation>
        <location evidence="1">Membrane</location>
        <topology evidence="1">Multi-pass membrane protein</topology>
    </subcellularLocation>
</comment>
<dbReference type="PANTHER" id="PTHR11266">
    <property type="entry name" value="PEROXISOMAL MEMBRANE PROTEIN 2, PXMP2 MPV17"/>
    <property type="match status" value="1"/>
</dbReference>
<dbReference type="AlphaFoldDB" id="A0ABD3Q9J3"/>
<dbReference type="InterPro" id="IPR007248">
    <property type="entry name" value="Mpv17_PMP22"/>
</dbReference>
<keyword evidence="4 6" id="KW-1133">Transmembrane helix</keyword>
<comment type="similarity">
    <text evidence="2 6">Belongs to the peroxisomal membrane protein PXMP2/4 family.</text>
</comment>
<keyword evidence="5 6" id="KW-0472">Membrane</keyword>
<dbReference type="Proteomes" id="UP001530315">
    <property type="component" value="Unassembled WGS sequence"/>
</dbReference>
<evidence type="ECO:0000256" key="1">
    <source>
        <dbReference type="ARBA" id="ARBA00004141"/>
    </source>
</evidence>
<gene>
    <name evidence="7" type="ORF">ACHAW5_004247</name>
</gene>
<dbReference type="PANTHER" id="PTHR11266:SF17">
    <property type="entry name" value="PROTEIN MPV17"/>
    <property type="match status" value="1"/>
</dbReference>
<protein>
    <recommendedName>
        <fullName evidence="9">Peroxisomal membrane protein 2</fullName>
    </recommendedName>
</protein>
<proteinExistence type="inferred from homology"/>
<accession>A0ABD3Q9J3</accession>
<evidence type="ECO:0000313" key="7">
    <source>
        <dbReference type="EMBL" id="KAL3796742.1"/>
    </source>
</evidence>
<sequence>MPVRRRIFWFLKPEVLEPDLECLAESSARSGSFGCQPGDTSDPSSPDSLFVITMKLFSTIIVSSCLAVQAFGVTPVVSKTKGLSKPGFVTHNKSPLRQKNAAESSPLFRDPLITRGGAIPGLQAYGDALDKNPITMKALTSLVGWLLGDLLAQVFIAGGPVDYKRLATLSFFGFIYHGPSGHYFYNWLDKQIPGTDAVPVFTKVAIDQLFWCPIFMSVFFTYLGLVNGDSLSVIGKKIKNDLFTACQGSWKVWPIVHLINFKFVSNKWRIPYINAVQIAFNMFLSLLGSKKA</sequence>
<keyword evidence="3 6" id="KW-0812">Transmembrane</keyword>
<evidence type="ECO:0000256" key="2">
    <source>
        <dbReference type="ARBA" id="ARBA00006824"/>
    </source>
</evidence>
<reference evidence="7 8" key="1">
    <citation type="submission" date="2024-10" db="EMBL/GenBank/DDBJ databases">
        <title>Updated reference genomes for cyclostephanoid diatoms.</title>
        <authorList>
            <person name="Roberts W.R."/>
            <person name="Alverson A.J."/>
        </authorList>
    </citation>
    <scope>NUCLEOTIDE SEQUENCE [LARGE SCALE GENOMIC DNA]</scope>
    <source>
        <strain evidence="7 8">AJA276-08</strain>
    </source>
</reference>
<keyword evidence="8" id="KW-1185">Reference proteome</keyword>
<comment type="caution">
    <text evidence="7">The sequence shown here is derived from an EMBL/GenBank/DDBJ whole genome shotgun (WGS) entry which is preliminary data.</text>
</comment>
<organism evidence="7 8">
    <name type="scientific">Stephanodiscus triporus</name>
    <dbReference type="NCBI Taxonomy" id="2934178"/>
    <lineage>
        <taxon>Eukaryota</taxon>
        <taxon>Sar</taxon>
        <taxon>Stramenopiles</taxon>
        <taxon>Ochrophyta</taxon>
        <taxon>Bacillariophyta</taxon>
        <taxon>Coscinodiscophyceae</taxon>
        <taxon>Thalassiosirophycidae</taxon>
        <taxon>Stephanodiscales</taxon>
        <taxon>Stephanodiscaceae</taxon>
        <taxon>Stephanodiscus</taxon>
    </lineage>
</organism>
<feature type="transmembrane region" description="Helical" evidence="6">
    <location>
        <begin position="209"/>
        <end position="226"/>
    </location>
</feature>
<evidence type="ECO:0000256" key="6">
    <source>
        <dbReference type="RuleBase" id="RU363053"/>
    </source>
</evidence>
<dbReference type="GO" id="GO:0016020">
    <property type="term" value="C:membrane"/>
    <property type="evidence" value="ECO:0007669"/>
    <property type="project" value="UniProtKB-SubCell"/>
</dbReference>
<dbReference type="Pfam" id="PF04117">
    <property type="entry name" value="Mpv17_PMP22"/>
    <property type="match status" value="1"/>
</dbReference>
<evidence type="ECO:0000256" key="4">
    <source>
        <dbReference type="ARBA" id="ARBA00022989"/>
    </source>
</evidence>
<name>A0ABD3Q9J3_9STRA</name>
<feature type="transmembrane region" description="Helical" evidence="6">
    <location>
        <begin position="270"/>
        <end position="288"/>
    </location>
</feature>
<evidence type="ECO:0000313" key="8">
    <source>
        <dbReference type="Proteomes" id="UP001530315"/>
    </source>
</evidence>